<evidence type="ECO:0000256" key="1">
    <source>
        <dbReference type="ARBA" id="ARBA00004651"/>
    </source>
</evidence>
<dbReference type="GO" id="GO:0016887">
    <property type="term" value="F:ATP hydrolysis activity"/>
    <property type="evidence" value="ECO:0007669"/>
    <property type="project" value="InterPro"/>
</dbReference>
<keyword evidence="12" id="KW-1185">Reference proteome</keyword>
<dbReference type="STRING" id="1121256.SAMN02746089_02457"/>
<dbReference type="Proteomes" id="UP000184088">
    <property type="component" value="Unassembled WGS sequence"/>
</dbReference>
<dbReference type="AlphaFoldDB" id="A0A1M5E0E1"/>
<dbReference type="Pfam" id="PF00664">
    <property type="entry name" value="ABC_membrane"/>
    <property type="match status" value="1"/>
</dbReference>
<evidence type="ECO:0000256" key="8">
    <source>
        <dbReference type="SAM" id="Phobius"/>
    </source>
</evidence>
<keyword evidence="4" id="KW-0547">Nucleotide-binding</keyword>
<evidence type="ECO:0000256" key="6">
    <source>
        <dbReference type="ARBA" id="ARBA00022989"/>
    </source>
</evidence>
<dbReference type="PROSITE" id="PS00211">
    <property type="entry name" value="ABC_TRANSPORTER_1"/>
    <property type="match status" value="1"/>
</dbReference>
<dbReference type="InterPro" id="IPR003593">
    <property type="entry name" value="AAA+_ATPase"/>
</dbReference>
<keyword evidence="2" id="KW-0813">Transport</keyword>
<evidence type="ECO:0000256" key="3">
    <source>
        <dbReference type="ARBA" id="ARBA00022692"/>
    </source>
</evidence>
<name>A0A1M5E0E1_9THEO</name>
<dbReference type="InterPro" id="IPR027417">
    <property type="entry name" value="P-loop_NTPase"/>
</dbReference>
<proteinExistence type="predicted"/>
<evidence type="ECO:0000259" key="10">
    <source>
        <dbReference type="PROSITE" id="PS50929"/>
    </source>
</evidence>
<dbReference type="RefSeq" id="WP_073345865.1">
    <property type="nucleotide sequence ID" value="NZ_FQVH01000040.1"/>
</dbReference>
<feature type="transmembrane region" description="Helical" evidence="8">
    <location>
        <begin position="252"/>
        <end position="274"/>
    </location>
</feature>
<protein>
    <submittedName>
        <fullName evidence="11">ATP-binding cassette, subfamily B</fullName>
    </submittedName>
</protein>
<feature type="domain" description="ABC transporter" evidence="9">
    <location>
        <begin position="342"/>
        <end position="576"/>
    </location>
</feature>
<gene>
    <name evidence="11" type="ORF">SAMN02746089_02457</name>
</gene>
<dbReference type="PANTHER" id="PTHR43394:SF1">
    <property type="entry name" value="ATP-BINDING CASSETTE SUB-FAMILY B MEMBER 10, MITOCHONDRIAL"/>
    <property type="match status" value="1"/>
</dbReference>
<evidence type="ECO:0000259" key="9">
    <source>
        <dbReference type="PROSITE" id="PS50893"/>
    </source>
</evidence>
<feature type="transmembrane region" description="Helical" evidence="8">
    <location>
        <begin position="142"/>
        <end position="161"/>
    </location>
</feature>
<dbReference type="PANTHER" id="PTHR43394">
    <property type="entry name" value="ATP-DEPENDENT PERMEASE MDL1, MITOCHONDRIAL"/>
    <property type="match status" value="1"/>
</dbReference>
<keyword evidence="6 8" id="KW-1133">Transmembrane helix</keyword>
<evidence type="ECO:0000256" key="7">
    <source>
        <dbReference type="ARBA" id="ARBA00023136"/>
    </source>
</evidence>
<accession>A0A1M5E0E1</accession>
<dbReference type="InterPro" id="IPR011527">
    <property type="entry name" value="ABC1_TM_dom"/>
</dbReference>
<keyword evidence="3 8" id="KW-0812">Transmembrane</keyword>
<dbReference type="Gene3D" id="1.20.1560.10">
    <property type="entry name" value="ABC transporter type 1, transmembrane domain"/>
    <property type="match status" value="1"/>
</dbReference>
<evidence type="ECO:0000256" key="5">
    <source>
        <dbReference type="ARBA" id="ARBA00022840"/>
    </source>
</evidence>
<dbReference type="GO" id="GO:0005524">
    <property type="term" value="F:ATP binding"/>
    <property type="evidence" value="ECO:0007669"/>
    <property type="project" value="UniProtKB-KW"/>
</dbReference>
<feature type="transmembrane region" description="Helical" evidence="8">
    <location>
        <begin position="21"/>
        <end position="47"/>
    </location>
</feature>
<sequence length="587" mass="66182">MGKKKGNSEIIWNRIIPFLKPYWHLELFAFIFTVISTIATVLSMWLIKYLMDDVLIAKNVKLLFSLCLSFAAISITGTVAGFARQYFFSKVGQNVVADIRFKLINHVVKLPQSFLINVKTGDIISRCMNDVANLQNIISSSLIDLITSVVTIVGVVAWLFIVDWRLACILLPVVPLFLIVLKALGPKVGNVSVKTQQKMSETTSLLQQAVSGIEIIKNFLVEHIFSRKFHNKARELADISVKQSIAMNAMNMMGWFVIYPYEIVFFVISGYWYITQGKPTIGTMFAFSNYLSLLLNPAATLMGIFSQFSQASASIKRIFEYLDHEPERDGQRELPDSVQGYVRYEGVYFSYDGQKDVLKDINLVVEAGHMVALVGPTGSGKTTLTRLLMRLYAPDRGRITIDGIDIAELTLKSLRKSIGWVPQETYLFDASIRENLLYARPDATEQEIEEACKKAQIHNFIMSLPDGYDTVIGERGIKLSGGERQRLSIARAILKDPNILVMDEPTSELDALTEAALWEAINKHFKGRTVLVVAHRLSTVRSADKIVVMEKGCIVEEGRHEELLERNGLYAKLYHKQFEKDEQIAVM</sequence>
<feature type="domain" description="ABC transmembrane type-1" evidence="10">
    <location>
        <begin position="27"/>
        <end position="310"/>
    </location>
</feature>
<dbReference type="EMBL" id="FQVH01000040">
    <property type="protein sequence ID" value="SHF72713.1"/>
    <property type="molecule type" value="Genomic_DNA"/>
</dbReference>
<comment type="subcellular location">
    <subcellularLocation>
        <location evidence="1">Cell membrane</location>
        <topology evidence="1">Multi-pass membrane protein</topology>
    </subcellularLocation>
</comment>
<dbReference type="Pfam" id="PF00005">
    <property type="entry name" value="ABC_tran"/>
    <property type="match status" value="1"/>
</dbReference>
<dbReference type="SUPFAM" id="SSF90123">
    <property type="entry name" value="ABC transporter transmembrane region"/>
    <property type="match status" value="1"/>
</dbReference>
<dbReference type="FunFam" id="3.40.50.300:FF:000287">
    <property type="entry name" value="Multidrug ABC transporter ATP-binding protein"/>
    <property type="match status" value="1"/>
</dbReference>
<dbReference type="InterPro" id="IPR036640">
    <property type="entry name" value="ABC1_TM_sf"/>
</dbReference>
<evidence type="ECO:0000256" key="2">
    <source>
        <dbReference type="ARBA" id="ARBA00022448"/>
    </source>
</evidence>
<dbReference type="OrthoDB" id="9762517at2"/>
<dbReference type="CDD" id="cd07346">
    <property type="entry name" value="ABC_6TM_exporters"/>
    <property type="match status" value="1"/>
</dbReference>
<evidence type="ECO:0000313" key="11">
    <source>
        <dbReference type="EMBL" id="SHF72713.1"/>
    </source>
</evidence>
<dbReference type="PROSITE" id="PS50893">
    <property type="entry name" value="ABC_TRANSPORTER_2"/>
    <property type="match status" value="1"/>
</dbReference>
<dbReference type="InterPro" id="IPR017871">
    <property type="entry name" value="ABC_transporter-like_CS"/>
</dbReference>
<feature type="transmembrane region" description="Helical" evidence="8">
    <location>
        <begin position="167"/>
        <end position="184"/>
    </location>
</feature>
<dbReference type="GO" id="GO:0005886">
    <property type="term" value="C:plasma membrane"/>
    <property type="evidence" value="ECO:0007669"/>
    <property type="project" value="UniProtKB-SubCell"/>
</dbReference>
<evidence type="ECO:0000256" key="4">
    <source>
        <dbReference type="ARBA" id="ARBA00022741"/>
    </source>
</evidence>
<dbReference type="SUPFAM" id="SSF52540">
    <property type="entry name" value="P-loop containing nucleoside triphosphate hydrolases"/>
    <property type="match status" value="1"/>
</dbReference>
<reference evidence="11 12" key="1">
    <citation type="submission" date="2016-11" db="EMBL/GenBank/DDBJ databases">
        <authorList>
            <person name="Jaros S."/>
            <person name="Januszkiewicz K."/>
            <person name="Wedrychowicz H."/>
        </authorList>
    </citation>
    <scope>NUCLEOTIDE SEQUENCE [LARGE SCALE GENOMIC DNA]</scope>
    <source>
        <strain evidence="11 12">DSM 17918</strain>
    </source>
</reference>
<keyword evidence="5 11" id="KW-0067">ATP-binding</keyword>
<organism evidence="11 12">
    <name type="scientific">Caldanaerobius fijiensis DSM 17918</name>
    <dbReference type="NCBI Taxonomy" id="1121256"/>
    <lineage>
        <taxon>Bacteria</taxon>
        <taxon>Bacillati</taxon>
        <taxon>Bacillota</taxon>
        <taxon>Clostridia</taxon>
        <taxon>Thermoanaerobacterales</taxon>
        <taxon>Thermoanaerobacteraceae</taxon>
        <taxon>Caldanaerobius</taxon>
    </lineage>
</organism>
<dbReference type="SMART" id="SM00382">
    <property type="entry name" value="AAA"/>
    <property type="match status" value="1"/>
</dbReference>
<evidence type="ECO:0000313" key="12">
    <source>
        <dbReference type="Proteomes" id="UP000184088"/>
    </source>
</evidence>
<dbReference type="Gene3D" id="3.40.50.300">
    <property type="entry name" value="P-loop containing nucleotide triphosphate hydrolases"/>
    <property type="match status" value="1"/>
</dbReference>
<dbReference type="InterPro" id="IPR039421">
    <property type="entry name" value="Type_1_exporter"/>
</dbReference>
<dbReference type="PROSITE" id="PS50929">
    <property type="entry name" value="ABC_TM1F"/>
    <property type="match status" value="1"/>
</dbReference>
<feature type="transmembrane region" description="Helical" evidence="8">
    <location>
        <begin position="286"/>
        <end position="308"/>
    </location>
</feature>
<dbReference type="GO" id="GO:0015421">
    <property type="term" value="F:ABC-type oligopeptide transporter activity"/>
    <property type="evidence" value="ECO:0007669"/>
    <property type="project" value="TreeGrafter"/>
</dbReference>
<dbReference type="InterPro" id="IPR003439">
    <property type="entry name" value="ABC_transporter-like_ATP-bd"/>
</dbReference>
<feature type="transmembrane region" description="Helical" evidence="8">
    <location>
        <begin position="62"/>
        <end position="83"/>
    </location>
</feature>
<keyword evidence="7 8" id="KW-0472">Membrane</keyword>